<comment type="caution">
    <text evidence="3">The sequence shown here is derived from an EMBL/GenBank/DDBJ whole genome shotgun (WGS) entry which is preliminary data.</text>
</comment>
<protein>
    <recommendedName>
        <fullName evidence="2">DUF1996 domain-containing protein</fullName>
    </recommendedName>
</protein>
<dbReference type="Pfam" id="PF09362">
    <property type="entry name" value="DUF1996"/>
    <property type="match status" value="1"/>
</dbReference>
<dbReference type="EMBL" id="JBFXLR010000070">
    <property type="protein sequence ID" value="KAL2839885.1"/>
    <property type="molecule type" value="Genomic_DNA"/>
</dbReference>
<dbReference type="InterPro" id="IPR018535">
    <property type="entry name" value="DUF1996"/>
</dbReference>
<accession>A0ABR4JIQ7</accession>
<feature type="domain" description="DUF1996" evidence="2">
    <location>
        <begin position="29"/>
        <end position="273"/>
    </location>
</feature>
<sequence length="358" mass="39504">MLLSFLLTAGLARAYTVTNVELFMFKNIDPIVFPGQYVSHMHSFFGSDAVNINTSTSAELREGCSTARNPNDFSVYCTSPFPYSLGYRTSLTLKETGVPTLFHVNASAPPNKTHTPITPYRFSAYYELLNEAEIPFPENFQVVAGNASATSSSDLNPDNGITWFCEGDDAEENKEKAAFPTKTCSTHLQTLLLFPDCANPETFETAYSKNPRSFPGYNENRCPEGMYRIPRLRFSIRYDLRDILPDGWEGAPPPLELACGNEFCSHGDFINGWLPEAAKYMLEDPTKAEYFQIKGPLGDGDQGTACTRAAGDSDPQHGTSDYAESLRMMAGRSTSTSNATPAAKFKRGHQHGPAHRGY</sequence>
<organism evidence="3 4">
    <name type="scientific">Aspergillus pseudodeflectus</name>
    <dbReference type="NCBI Taxonomy" id="176178"/>
    <lineage>
        <taxon>Eukaryota</taxon>
        <taxon>Fungi</taxon>
        <taxon>Dikarya</taxon>
        <taxon>Ascomycota</taxon>
        <taxon>Pezizomycotina</taxon>
        <taxon>Eurotiomycetes</taxon>
        <taxon>Eurotiomycetidae</taxon>
        <taxon>Eurotiales</taxon>
        <taxon>Aspergillaceae</taxon>
        <taxon>Aspergillus</taxon>
        <taxon>Aspergillus subgen. Nidulantes</taxon>
    </lineage>
</organism>
<gene>
    <name evidence="3" type="ORF">BJX68DRAFT_271934</name>
</gene>
<evidence type="ECO:0000313" key="4">
    <source>
        <dbReference type="Proteomes" id="UP001610444"/>
    </source>
</evidence>
<dbReference type="Proteomes" id="UP001610444">
    <property type="component" value="Unassembled WGS sequence"/>
</dbReference>
<evidence type="ECO:0000256" key="1">
    <source>
        <dbReference type="SAM" id="MobiDB-lite"/>
    </source>
</evidence>
<reference evidence="3 4" key="1">
    <citation type="submission" date="2024-07" db="EMBL/GenBank/DDBJ databases">
        <title>Section-level genome sequencing and comparative genomics of Aspergillus sections Usti and Cavernicolus.</title>
        <authorList>
            <consortium name="Lawrence Berkeley National Laboratory"/>
            <person name="Nybo J.L."/>
            <person name="Vesth T.C."/>
            <person name="Theobald S."/>
            <person name="Frisvad J.C."/>
            <person name="Larsen T.O."/>
            <person name="Kjaerboelling I."/>
            <person name="Rothschild-Mancinelli K."/>
            <person name="Lyhne E.K."/>
            <person name="Kogle M.E."/>
            <person name="Barry K."/>
            <person name="Clum A."/>
            <person name="Na H."/>
            <person name="Ledsgaard L."/>
            <person name="Lin J."/>
            <person name="Lipzen A."/>
            <person name="Kuo A."/>
            <person name="Riley R."/>
            <person name="Mondo S."/>
            <person name="LaButti K."/>
            <person name="Haridas S."/>
            <person name="Pangalinan J."/>
            <person name="Salamov A.A."/>
            <person name="Simmons B.A."/>
            <person name="Magnuson J.K."/>
            <person name="Chen J."/>
            <person name="Drula E."/>
            <person name="Henrissat B."/>
            <person name="Wiebenga A."/>
            <person name="Lubbers R.J."/>
            <person name="Gomes A.C."/>
            <person name="Macurrencykelacurrency M.R."/>
            <person name="Stajich J."/>
            <person name="Grigoriev I.V."/>
            <person name="Mortensen U.H."/>
            <person name="De vries R.P."/>
            <person name="Baker S.E."/>
            <person name="Andersen M.R."/>
        </authorList>
    </citation>
    <scope>NUCLEOTIDE SEQUENCE [LARGE SCALE GENOMIC DNA]</scope>
    <source>
        <strain evidence="3 4">CBS 756.74</strain>
    </source>
</reference>
<dbReference type="PANTHER" id="PTHR43662:SF12">
    <property type="entry name" value="DUF1996 DOMAIN-CONTAINING PROTEIN-RELATED"/>
    <property type="match status" value="1"/>
</dbReference>
<dbReference type="PANTHER" id="PTHR43662">
    <property type="match status" value="1"/>
</dbReference>
<proteinExistence type="predicted"/>
<evidence type="ECO:0000313" key="3">
    <source>
        <dbReference type="EMBL" id="KAL2839885.1"/>
    </source>
</evidence>
<feature type="compositionally biased region" description="Basic residues" evidence="1">
    <location>
        <begin position="344"/>
        <end position="358"/>
    </location>
</feature>
<feature type="region of interest" description="Disordered" evidence="1">
    <location>
        <begin position="330"/>
        <end position="358"/>
    </location>
</feature>
<keyword evidence="4" id="KW-1185">Reference proteome</keyword>
<dbReference type="RefSeq" id="XP_070893773.1">
    <property type="nucleotide sequence ID" value="XM_071047078.1"/>
</dbReference>
<dbReference type="GeneID" id="98162242"/>
<evidence type="ECO:0000259" key="2">
    <source>
        <dbReference type="Pfam" id="PF09362"/>
    </source>
</evidence>
<name>A0ABR4JIQ7_9EURO</name>